<dbReference type="EMBL" id="DVMQ01000001">
    <property type="protein sequence ID" value="HIU23340.1"/>
    <property type="molecule type" value="Genomic_DNA"/>
</dbReference>
<dbReference type="Pfam" id="PF01026">
    <property type="entry name" value="TatD_DNase"/>
    <property type="match status" value="1"/>
</dbReference>
<reference evidence="3" key="2">
    <citation type="journal article" date="2021" name="PeerJ">
        <title>Extensive microbial diversity within the chicken gut microbiome revealed by metagenomics and culture.</title>
        <authorList>
            <person name="Gilroy R."/>
            <person name="Ravi A."/>
            <person name="Getino M."/>
            <person name="Pursley I."/>
            <person name="Horton D.L."/>
            <person name="Alikhan N.F."/>
            <person name="Baker D."/>
            <person name="Gharbi K."/>
            <person name="Hall N."/>
            <person name="Watson M."/>
            <person name="Adriaenssens E.M."/>
            <person name="Foster-Nyarko E."/>
            <person name="Jarju S."/>
            <person name="Secka A."/>
            <person name="Antonio M."/>
            <person name="Oren A."/>
            <person name="Chaudhuri R.R."/>
            <person name="La Ragione R."/>
            <person name="Hildebrand F."/>
            <person name="Pallen M.J."/>
        </authorList>
    </citation>
    <scope>NUCLEOTIDE SEQUENCE</scope>
    <source>
        <strain evidence="3">ChiHjej12B11-29160</strain>
    </source>
</reference>
<evidence type="ECO:0000313" key="4">
    <source>
        <dbReference type="Proteomes" id="UP000824078"/>
    </source>
</evidence>
<dbReference type="PROSITE" id="PS01137">
    <property type="entry name" value="TATD_1"/>
    <property type="match status" value="1"/>
</dbReference>
<sequence length="279" mass="31330">MKTPDFKDSYPLLDAHCHLDLMPNGEEVARSCADLNTSFLATTVTPQGYQQACERFSSYQNVRVALGAHPWWIADGRLSPQDIRLFCELAEHERYLGEVGIDLSPHHVDPLSQEIQTETFGIIAQAAARLTQQTGLVRILSIHSVRSSEIILDILERTGCVVSGPSSGKDTRDAGLCRCIFHWFTGSCEELWRAIRSGCRFSINERMLATKRGREYCRLIPDNRLLLETDLPETYEAPTDPTALITSLYRTLEGLAKIRNCPADELACRIDNNTQSLFV</sequence>
<dbReference type="Proteomes" id="UP000824078">
    <property type="component" value="Unassembled WGS sequence"/>
</dbReference>
<feature type="binding site" evidence="2">
    <location>
        <position position="143"/>
    </location>
    <ligand>
        <name>a divalent metal cation</name>
        <dbReference type="ChEBI" id="CHEBI:60240"/>
        <label>2</label>
    </ligand>
</feature>
<dbReference type="InterPro" id="IPR032466">
    <property type="entry name" value="Metal_Hydrolase"/>
</dbReference>
<dbReference type="Gene3D" id="3.20.20.140">
    <property type="entry name" value="Metal-dependent hydrolases"/>
    <property type="match status" value="1"/>
</dbReference>
<name>A0A9D1HY08_9ACTN</name>
<dbReference type="SUPFAM" id="SSF51556">
    <property type="entry name" value="Metallo-dependent hydrolases"/>
    <property type="match status" value="1"/>
</dbReference>
<reference evidence="3" key="1">
    <citation type="submission" date="2020-10" db="EMBL/GenBank/DDBJ databases">
        <authorList>
            <person name="Gilroy R."/>
        </authorList>
    </citation>
    <scope>NUCLEOTIDE SEQUENCE</scope>
    <source>
        <strain evidence="3">ChiHjej12B11-29160</strain>
    </source>
</reference>
<evidence type="ECO:0000256" key="1">
    <source>
        <dbReference type="ARBA" id="ARBA00022801"/>
    </source>
</evidence>
<evidence type="ECO:0000256" key="2">
    <source>
        <dbReference type="PIRSR" id="PIRSR005902-1"/>
    </source>
</evidence>
<feature type="binding site" evidence="2">
    <location>
        <position position="230"/>
    </location>
    <ligand>
        <name>a divalent metal cation</name>
        <dbReference type="ChEBI" id="CHEBI:60240"/>
        <label>1</label>
    </ligand>
</feature>
<dbReference type="AlphaFoldDB" id="A0A9D1HY08"/>
<keyword evidence="2" id="KW-0479">Metal-binding</keyword>
<organism evidence="3 4">
    <name type="scientific">Candidatus Coprovicinus avistercoris</name>
    <dbReference type="NCBI Taxonomy" id="2840754"/>
    <lineage>
        <taxon>Bacteria</taxon>
        <taxon>Bacillati</taxon>
        <taxon>Actinomycetota</taxon>
        <taxon>Coriobacteriia</taxon>
        <taxon>Coriobacteriales</taxon>
        <taxon>Coriobacteriaceae</taxon>
        <taxon>Coriobacteriaceae incertae sedis</taxon>
        <taxon>Candidatus Coprovicinus</taxon>
    </lineage>
</organism>
<dbReference type="PANTHER" id="PTHR46124:SF2">
    <property type="entry name" value="D-AMINOACYL-TRNA DEACYLASE"/>
    <property type="match status" value="1"/>
</dbReference>
<comment type="caution">
    <text evidence="3">The sequence shown here is derived from an EMBL/GenBank/DDBJ whole genome shotgun (WGS) entry which is preliminary data.</text>
</comment>
<dbReference type="PIRSF" id="PIRSF005902">
    <property type="entry name" value="DNase_TatD"/>
    <property type="match status" value="1"/>
</dbReference>
<evidence type="ECO:0000313" key="3">
    <source>
        <dbReference type="EMBL" id="HIU23340.1"/>
    </source>
</evidence>
<feature type="binding site" evidence="2">
    <location>
        <position position="98"/>
    </location>
    <ligand>
        <name>a divalent metal cation</name>
        <dbReference type="ChEBI" id="CHEBI:60240"/>
        <label>1</label>
    </ligand>
</feature>
<protein>
    <submittedName>
        <fullName evidence="3">TatD family hydrolase</fullName>
    </submittedName>
</protein>
<accession>A0A9D1HY08</accession>
<feature type="binding site" evidence="2">
    <location>
        <position position="18"/>
    </location>
    <ligand>
        <name>a divalent metal cation</name>
        <dbReference type="ChEBI" id="CHEBI:60240"/>
        <label>1</label>
    </ligand>
</feature>
<feature type="binding site" evidence="2">
    <location>
        <position position="16"/>
    </location>
    <ligand>
        <name>a divalent metal cation</name>
        <dbReference type="ChEBI" id="CHEBI:60240"/>
        <label>1</label>
    </ligand>
</feature>
<feature type="binding site" evidence="2">
    <location>
        <position position="182"/>
    </location>
    <ligand>
        <name>a divalent metal cation</name>
        <dbReference type="ChEBI" id="CHEBI:60240"/>
        <label>2</label>
    </ligand>
</feature>
<dbReference type="GO" id="GO:0016788">
    <property type="term" value="F:hydrolase activity, acting on ester bonds"/>
    <property type="evidence" value="ECO:0007669"/>
    <property type="project" value="InterPro"/>
</dbReference>
<dbReference type="InterPro" id="IPR001130">
    <property type="entry name" value="TatD-like"/>
</dbReference>
<keyword evidence="1 3" id="KW-0378">Hydrolase</keyword>
<dbReference type="GO" id="GO:0046872">
    <property type="term" value="F:metal ion binding"/>
    <property type="evidence" value="ECO:0007669"/>
    <property type="project" value="UniProtKB-KW"/>
</dbReference>
<dbReference type="InterPro" id="IPR018228">
    <property type="entry name" value="DNase_TatD-rel_CS"/>
</dbReference>
<gene>
    <name evidence="3" type="ORF">IAD17_00190</name>
</gene>
<proteinExistence type="predicted"/>
<dbReference type="PANTHER" id="PTHR46124">
    <property type="entry name" value="D-AMINOACYL-TRNA DEACYLASE"/>
    <property type="match status" value="1"/>
</dbReference>